<dbReference type="InterPro" id="IPR039426">
    <property type="entry name" value="TonB-dep_rcpt-like"/>
</dbReference>
<proteinExistence type="predicted"/>
<keyword evidence="4" id="KW-0410">Iron transport</keyword>
<feature type="signal peptide" evidence="11">
    <location>
        <begin position="1"/>
        <end position="24"/>
    </location>
</feature>
<dbReference type="Gene3D" id="2.40.170.20">
    <property type="entry name" value="TonB-dependent receptor, beta-barrel domain"/>
    <property type="match status" value="1"/>
</dbReference>
<dbReference type="KEGG" id="spii:G7077_01145"/>
<keyword evidence="8" id="KW-0406">Ion transport</keyword>
<dbReference type="AlphaFoldDB" id="A0A6G7YLV0"/>
<dbReference type="RefSeq" id="WP_166410121.1">
    <property type="nucleotide sequence ID" value="NZ_CP049869.1"/>
</dbReference>
<keyword evidence="13" id="KW-1185">Reference proteome</keyword>
<evidence type="ECO:0000256" key="1">
    <source>
        <dbReference type="ARBA" id="ARBA00004571"/>
    </source>
</evidence>
<evidence type="ECO:0000256" key="3">
    <source>
        <dbReference type="ARBA" id="ARBA00022452"/>
    </source>
</evidence>
<dbReference type="PANTHER" id="PTHR32552">
    <property type="entry name" value="FERRICHROME IRON RECEPTOR-RELATED"/>
    <property type="match status" value="1"/>
</dbReference>
<evidence type="ECO:0000256" key="2">
    <source>
        <dbReference type="ARBA" id="ARBA00022448"/>
    </source>
</evidence>
<gene>
    <name evidence="12" type="ORF">G7077_01145</name>
</gene>
<accession>A0A6G7YLV0</accession>
<name>A0A6G7YLV0_9SPHN</name>
<keyword evidence="3" id="KW-1134">Transmembrane beta strand</keyword>
<keyword evidence="6 11" id="KW-0732">Signal</keyword>
<evidence type="ECO:0000313" key="13">
    <source>
        <dbReference type="Proteomes" id="UP000503222"/>
    </source>
</evidence>
<comment type="subcellular location">
    <subcellularLocation>
        <location evidence="1">Cell outer membrane</location>
        <topology evidence="1">Multi-pass membrane protein</topology>
    </subcellularLocation>
</comment>
<evidence type="ECO:0000256" key="8">
    <source>
        <dbReference type="ARBA" id="ARBA00023065"/>
    </source>
</evidence>
<evidence type="ECO:0000313" key="12">
    <source>
        <dbReference type="EMBL" id="QIK77725.1"/>
    </source>
</evidence>
<protein>
    <submittedName>
        <fullName evidence="12">TonB-dependent receptor</fullName>
    </submittedName>
</protein>
<evidence type="ECO:0000256" key="11">
    <source>
        <dbReference type="SAM" id="SignalP"/>
    </source>
</evidence>
<dbReference type="EMBL" id="CP049869">
    <property type="protein sequence ID" value="QIK77725.1"/>
    <property type="molecule type" value="Genomic_DNA"/>
</dbReference>
<dbReference type="Proteomes" id="UP000503222">
    <property type="component" value="Chromosome"/>
</dbReference>
<feature type="chain" id="PRO_5026311215" evidence="11">
    <location>
        <begin position="25"/>
        <end position="642"/>
    </location>
</feature>
<evidence type="ECO:0000256" key="10">
    <source>
        <dbReference type="ARBA" id="ARBA00023237"/>
    </source>
</evidence>
<evidence type="ECO:0000256" key="5">
    <source>
        <dbReference type="ARBA" id="ARBA00022692"/>
    </source>
</evidence>
<keyword evidence="12" id="KW-0675">Receptor</keyword>
<keyword evidence="7" id="KW-0408">Iron</keyword>
<evidence type="ECO:0000256" key="4">
    <source>
        <dbReference type="ARBA" id="ARBA00022496"/>
    </source>
</evidence>
<reference evidence="12 13" key="1">
    <citation type="submission" date="2020-03" db="EMBL/GenBank/DDBJ databases">
        <title>Sphingomonas sp. nov., isolated from fish.</title>
        <authorList>
            <person name="Hyun D.-W."/>
            <person name="Bae J.-W."/>
        </authorList>
    </citation>
    <scope>NUCLEOTIDE SEQUENCE [LARGE SCALE GENOMIC DNA]</scope>
    <source>
        <strain evidence="12 13">HDW15B</strain>
    </source>
</reference>
<dbReference type="GO" id="GO:0015344">
    <property type="term" value="F:siderophore uptake transmembrane transporter activity"/>
    <property type="evidence" value="ECO:0007669"/>
    <property type="project" value="TreeGrafter"/>
</dbReference>
<evidence type="ECO:0000256" key="6">
    <source>
        <dbReference type="ARBA" id="ARBA00022729"/>
    </source>
</evidence>
<dbReference type="SUPFAM" id="SSF56935">
    <property type="entry name" value="Porins"/>
    <property type="match status" value="1"/>
</dbReference>
<organism evidence="12 13">
    <name type="scientific">Sphingomonas piscis</name>
    <dbReference type="NCBI Taxonomy" id="2714943"/>
    <lineage>
        <taxon>Bacteria</taxon>
        <taxon>Pseudomonadati</taxon>
        <taxon>Pseudomonadota</taxon>
        <taxon>Alphaproteobacteria</taxon>
        <taxon>Sphingomonadales</taxon>
        <taxon>Sphingomonadaceae</taxon>
        <taxon>Sphingomonas</taxon>
    </lineage>
</organism>
<evidence type="ECO:0000256" key="9">
    <source>
        <dbReference type="ARBA" id="ARBA00023136"/>
    </source>
</evidence>
<dbReference type="InterPro" id="IPR036942">
    <property type="entry name" value="Beta-barrel_TonB_sf"/>
</dbReference>
<dbReference type="PANTHER" id="PTHR32552:SF68">
    <property type="entry name" value="FERRICHROME OUTER MEMBRANE TRANSPORTER_PHAGE RECEPTOR"/>
    <property type="match status" value="1"/>
</dbReference>
<keyword evidence="5" id="KW-0812">Transmembrane</keyword>
<keyword evidence="2" id="KW-0813">Transport</keyword>
<keyword evidence="9" id="KW-0472">Membrane</keyword>
<sequence>MKPILRAGGACLLITAVPVSSASAQDRTDDNAITQAEDAFGFSVGREAIGIYGPGQARGFSPTAAGNVRIEGLYFDPAFNLQNLLVDSVSIKVGLSAQGYPFVAPSGIVDQRLRRPDSTPGASLLINGDGWGGKGVEVDGSIPITGTLGLRAGANAGRTVYPNGTDGFSHSESLLLRWKPSDKLEVMPFWAMFNDYDDEAGTFYVPAGDYLGIPDRAGHDESPKWADIRFRTTNMGLLGNLSLAKDTVLRLGVFRSSVFNKHLYNHLLVDQQPDGSGERILIADPQTRNRSLSGELRLTHSILDGPRLHLFNLSLRKRDARREFGGSDVVSYGLGALGERVTAPKPDFEFGELTRQRLRQTTYGAAYNGRWKDVGEISFGLSRARYRKVTRIPDEATADARSRPWLYNGTAAVILSPSVSVYAGFAKGLEESGVAPQNAANRNEPLPTILTKQKDAGVRFALTKGVKAVVGVFDLRRPYFGYDEANLFGQVGSIRSRGAEFSISGSVVKNVNLVFGGVLLRPRVEKNADAVGEIGDKPFGLPTHILNANVNWAVPFLKGLQLDAGIFRRGRQPQTVSNRVYLPARTTMTAGGRYGLKLARKDASLRVQVRNLFDNNDALGAGPGLYAPRDHRQVTGALTVDF</sequence>
<evidence type="ECO:0000256" key="7">
    <source>
        <dbReference type="ARBA" id="ARBA00023004"/>
    </source>
</evidence>
<keyword evidence="10" id="KW-0998">Cell outer membrane</keyword>
<dbReference type="GO" id="GO:0009279">
    <property type="term" value="C:cell outer membrane"/>
    <property type="evidence" value="ECO:0007669"/>
    <property type="project" value="UniProtKB-SubCell"/>
</dbReference>